<protein>
    <submittedName>
        <fullName evidence="2">Reverse transcriptase domain-containing protein</fullName>
    </submittedName>
</protein>
<dbReference type="Gene3D" id="3.30.70.270">
    <property type="match status" value="1"/>
</dbReference>
<feature type="compositionally biased region" description="Polar residues" evidence="1">
    <location>
        <begin position="219"/>
        <end position="231"/>
    </location>
</feature>
<feature type="non-terminal residue" evidence="2">
    <location>
        <position position="1"/>
    </location>
</feature>
<organism evidence="2">
    <name type="scientific">Tanacetum cinerariifolium</name>
    <name type="common">Dalmatian daisy</name>
    <name type="synonym">Chrysanthemum cinerariifolium</name>
    <dbReference type="NCBI Taxonomy" id="118510"/>
    <lineage>
        <taxon>Eukaryota</taxon>
        <taxon>Viridiplantae</taxon>
        <taxon>Streptophyta</taxon>
        <taxon>Embryophyta</taxon>
        <taxon>Tracheophyta</taxon>
        <taxon>Spermatophyta</taxon>
        <taxon>Magnoliopsida</taxon>
        <taxon>eudicotyledons</taxon>
        <taxon>Gunneridae</taxon>
        <taxon>Pentapetalae</taxon>
        <taxon>asterids</taxon>
        <taxon>campanulids</taxon>
        <taxon>Asterales</taxon>
        <taxon>Asteraceae</taxon>
        <taxon>Asteroideae</taxon>
        <taxon>Anthemideae</taxon>
        <taxon>Anthemidinae</taxon>
        <taxon>Tanacetum</taxon>
    </lineage>
</organism>
<dbReference type="InterPro" id="IPR043128">
    <property type="entry name" value="Rev_trsase/Diguanyl_cyclase"/>
</dbReference>
<sequence length="376" mass="42601">SKEAFRGTELPRGGSKEETHWYNGYNEMIEANYFLMGTTVVGKGEKEDSKIMAHRRQSATPLERSLGSRGRSRGISGLKDTHRRGGLSQDHVRALFQHATSINSIKGSERCRREIMMFTVIPAPSPYNIILGRPDIKSERKKQAVEPSENVRTQDDTSPMKHILIDPAYPKHLVIEGRDLSPEGLAQLKILLKRNTDIFAWEPSDMTRVPKRIMKHSMNANPSVTPISQNRKNQHEAKPKEMLVWSHKRKVLGVYGYLIRHTSQPSKDQRHSGNAITQNLGEMQTLAGKLAALNRFLSRSAEKSLPFFETLKDITKKNKHEYRWTEKAKGSFQELKKTVLDLLALTTPLPKETLFVYLVASQEAVSAVLLVIRQGT</sequence>
<keyword evidence="2" id="KW-0808">Transferase</keyword>
<dbReference type="GO" id="GO:0003964">
    <property type="term" value="F:RNA-directed DNA polymerase activity"/>
    <property type="evidence" value="ECO:0007669"/>
    <property type="project" value="UniProtKB-KW"/>
</dbReference>
<feature type="region of interest" description="Disordered" evidence="1">
    <location>
        <begin position="219"/>
        <end position="238"/>
    </location>
</feature>
<dbReference type="EMBL" id="BKCJ010153382">
    <property type="protein sequence ID" value="GEY12104.1"/>
    <property type="molecule type" value="Genomic_DNA"/>
</dbReference>
<evidence type="ECO:0000313" key="2">
    <source>
        <dbReference type="EMBL" id="GEY12104.1"/>
    </source>
</evidence>
<feature type="compositionally biased region" description="Low complexity" evidence="1">
    <location>
        <begin position="64"/>
        <end position="78"/>
    </location>
</feature>
<evidence type="ECO:0000256" key="1">
    <source>
        <dbReference type="SAM" id="MobiDB-lite"/>
    </source>
</evidence>
<keyword evidence="2" id="KW-0695">RNA-directed DNA polymerase</keyword>
<feature type="region of interest" description="Disordered" evidence="1">
    <location>
        <begin position="46"/>
        <end position="84"/>
    </location>
</feature>
<gene>
    <name evidence="2" type="ORF">Tci_384078</name>
</gene>
<proteinExistence type="predicted"/>
<dbReference type="AlphaFoldDB" id="A0A699HI73"/>
<name>A0A699HI73_TANCI</name>
<reference evidence="2" key="1">
    <citation type="journal article" date="2019" name="Sci. Rep.">
        <title>Draft genome of Tanacetum cinerariifolium, the natural source of mosquito coil.</title>
        <authorList>
            <person name="Yamashiro T."/>
            <person name="Shiraishi A."/>
            <person name="Satake H."/>
            <person name="Nakayama K."/>
        </authorList>
    </citation>
    <scope>NUCLEOTIDE SEQUENCE</scope>
</reference>
<comment type="caution">
    <text evidence="2">The sequence shown here is derived from an EMBL/GenBank/DDBJ whole genome shotgun (WGS) entry which is preliminary data.</text>
</comment>
<accession>A0A699HI73</accession>
<dbReference type="SUPFAM" id="SSF56672">
    <property type="entry name" value="DNA/RNA polymerases"/>
    <property type="match status" value="1"/>
</dbReference>
<dbReference type="InterPro" id="IPR043502">
    <property type="entry name" value="DNA/RNA_pol_sf"/>
</dbReference>
<keyword evidence="2" id="KW-0548">Nucleotidyltransferase</keyword>